<name>A0ABP7LFU3_9SPHN</name>
<sequence>MAKATGRFVDLLTKALARHGSATAWVWVHENGDRKGGHCHLLAHIPAALVRLVSGLQKRWLRRITHQPYRAKVILSKPVGARLGVEVSNPPLHAINLDKALSYLLKGADEAAASRCALDQIQPSGRILGRRCSTSENIGAAARERMLLQVIETPKSATIGPEICQ</sequence>
<comment type="caution">
    <text evidence="1">The sequence shown here is derived from an EMBL/GenBank/DDBJ whole genome shotgun (WGS) entry which is preliminary data.</text>
</comment>
<evidence type="ECO:0000313" key="1">
    <source>
        <dbReference type="EMBL" id="GAA3901082.1"/>
    </source>
</evidence>
<protein>
    <recommendedName>
        <fullName evidence="3">Replication initiation protein</fullName>
    </recommendedName>
</protein>
<organism evidence="1 2">
    <name type="scientific">Sphingomonas limnosediminicola</name>
    <dbReference type="NCBI Taxonomy" id="940133"/>
    <lineage>
        <taxon>Bacteria</taxon>
        <taxon>Pseudomonadati</taxon>
        <taxon>Pseudomonadota</taxon>
        <taxon>Alphaproteobacteria</taxon>
        <taxon>Sphingomonadales</taxon>
        <taxon>Sphingomonadaceae</taxon>
        <taxon>Sphingomonas</taxon>
    </lineage>
</organism>
<dbReference type="EMBL" id="BAABBM010000001">
    <property type="protein sequence ID" value="GAA3901082.1"/>
    <property type="molecule type" value="Genomic_DNA"/>
</dbReference>
<keyword evidence="2" id="KW-1185">Reference proteome</keyword>
<dbReference type="Proteomes" id="UP001500827">
    <property type="component" value="Unassembled WGS sequence"/>
</dbReference>
<reference evidence="2" key="1">
    <citation type="journal article" date="2019" name="Int. J. Syst. Evol. Microbiol.">
        <title>The Global Catalogue of Microorganisms (GCM) 10K type strain sequencing project: providing services to taxonomists for standard genome sequencing and annotation.</title>
        <authorList>
            <consortium name="The Broad Institute Genomics Platform"/>
            <consortium name="The Broad Institute Genome Sequencing Center for Infectious Disease"/>
            <person name="Wu L."/>
            <person name="Ma J."/>
        </authorList>
    </citation>
    <scope>NUCLEOTIDE SEQUENCE [LARGE SCALE GENOMIC DNA]</scope>
    <source>
        <strain evidence="2">JCM 17543</strain>
    </source>
</reference>
<gene>
    <name evidence="1" type="ORF">GCM10022276_19850</name>
</gene>
<evidence type="ECO:0008006" key="3">
    <source>
        <dbReference type="Google" id="ProtNLM"/>
    </source>
</evidence>
<evidence type="ECO:0000313" key="2">
    <source>
        <dbReference type="Proteomes" id="UP001500827"/>
    </source>
</evidence>
<proteinExistence type="predicted"/>
<accession>A0ABP7LFU3</accession>